<dbReference type="EMBL" id="BKCJ010093728">
    <property type="protein sequence ID" value="GEX17940.1"/>
    <property type="molecule type" value="Genomic_DNA"/>
</dbReference>
<dbReference type="PANTHER" id="PTHR48475">
    <property type="entry name" value="RIBONUCLEASE H"/>
    <property type="match status" value="1"/>
</dbReference>
<keyword evidence="1" id="KW-0548">Nucleotidyltransferase</keyword>
<keyword evidence="1" id="KW-0808">Transferase</keyword>
<gene>
    <name evidence="1" type="ORF">Tci_289915</name>
</gene>
<dbReference type="GO" id="GO:0003964">
    <property type="term" value="F:RNA-directed DNA polymerase activity"/>
    <property type="evidence" value="ECO:0007669"/>
    <property type="project" value="UniProtKB-KW"/>
</dbReference>
<name>A0A699H379_TANCI</name>
<sequence length="779" mass="88913">AFDELGVGYFVHESRDSHAFWGSFKMPTFSFKPLHEIFRGFPFSLFDVVLLETADDNAYHSILEGLRRMRAYLDFLKFALSLFPLCVSHRRLGWGQIELCWSTHGREKTLRDADATPKVNIQDLCEEYYEDILRIIMDKIRCDKQKEVHARLDFKEGSRERRTREDRTGQALGIVLAIKAVLTSETLLMKIVLRVETDVAASGNHMTTLIPPMGPTTDIAIVTETAPAVSRGERIVNPHYPAYQRASPVTEDTKRAARVWFDELPPKSINSYKDLKDGETIEDFMERFKVETGHMKGALECMWISGFMHGVNNPELIKCLNEDVQKTMKEMMITTTIFKRGEATAVGKKKGRGSSRFTTLTRTPKEILAAEAGKVQPPPPMKVTQSFERFREITFASLATSNGIEGPLVIEAKIGGHMIYRMYVDEGSSTEVIYEHYFNQLWLNVKNQMVLATTSLTGLSGETIWPLGQLRLLVTIGDDDHSTRAWMNFMISSDIAGVPESVAEHRLNIREGYLPVRQKKRGQALERAKAIQAEDCYPLPEIDWKVESLCGYPFKCFLNAYKGYHQFAASNNEAEYEALIAGLRIAAQMRVQNVHVCALIQTRLGRNTQKIHTREGGDNRGRGKWTNMDKTNNRIFEEWTVTGDRKEASKLRIKARQYELLEGVLYRWSFFTPWLRAHRTMIKSSHGDTPFSLTNGTKVVIPAEIEMPTYRTAAVDTIHKDEELRLNLALLKKRRERAAIHEAKAKLKMTKYYNARVRGVTYRLGEFVCHSNYASHAVD</sequence>
<accession>A0A699H379</accession>
<dbReference type="AlphaFoldDB" id="A0A699H379"/>
<feature type="non-terminal residue" evidence="1">
    <location>
        <position position="1"/>
    </location>
</feature>
<dbReference type="PANTHER" id="PTHR48475:SF2">
    <property type="entry name" value="RIBONUCLEASE H"/>
    <property type="match status" value="1"/>
</dbReference>
<comment type="caution">
    <text evidence="1">The sequence shown here is derived from an EMBL/GenBank/DDBJ whole genome shotgun (WGS) entry which is preliminary data.</text>
</comment>
<protein>
    <submittedName>
        <fullName evidence="1">Reverse transcriptase domain-containing protein</fullName>
    </submittedName>
</protein>
<organism evidence="1">
    <name type="scientific">Tanacetum cinerariifolium</name>
    <name type="common">Dalmatian daisy</name>
    <name type="synonym">Chrysanthemum cinerariifolium</name>
    <dbReference type="NCBI Taxonomy" id="118510"/>
    <lineage>
        <taxon>Eukaryota</taxon>
        <taxon>Viridiplantae</taxon>
        <taxon>Streptophyta</taxon>
        <taxon>Embryophyta</taxon>
        <taxon>Tracheophyta</taxon>
        <taxon>Spermatophyta</taxon>
        <taxon>Magnoliopsida</taxon>
        <taxon>eudicotyledons</taxon>
        <taxon>Gunneridae</taxon>
        <taxon>Pentapetalae</taxon>
        <taxon>asterids</taxon>
        <taxon>campanulids</taxon>
        <taxon>Asterales</taxon>
        <taxon>Asteraceae</taxon>
        <taxon>Asteroideae</taxon>
        <taxon>Anthemideae</taxon>
        <taxon>Anthemidinae</taxon>
        <taxon>Tanacetum</taxon>
    </lineage>
</organism>
<reference evidence="1" key="1">
    <citation type="journal article" date="2019" name="Sci. Rep.">
        <title>Draft genome of Tanacetum cinerariifolium, the natural source of mosquito coil.</title>
        <authorList>
            <person name="Yamashiro T."/>
            <person name="Shiraishi A."/>
            <person name="Satake H."/>
            <person name="Nakayama K."/>
        </authorList>
    </citation>
    <scope>NUCLEOTIDE SEQUENCE</scope>
</reference>
<evidence type="ECO:0000313" key="1">
    <source>
        <dbReference type="EMBL" id="GEX17940.1"/>
    </source>
</evidence>
<keyword evidence="1" id="KW-0695">RNA-directed DNA polymerase</keyword>
<proteinExistence type="predicted"/>